<protein>
    <submittedName>
        <fullName evidence="2">Uncharacterized protein</fullName>
    </submittedName>
</protein>
<reference evidence="2" key="1">
    <citation type="submission" date="2018-03" db="EMBL/GenBank/DDBJ databases">
        <title>Draft genome sequences of Megaviruse, new member of the family Mimiviridae isolated from water in Shanghai, China.</title>
        <authorList>
            <person name="Xia Y."/>
        </authorList>
    </citation>
    <scope>NUCLEOTIDE SEQUENCE</scope>
    <source>
        <strain evidence="2">SH</strain>
    </source>
</reference>
<evidence type="ECO:0000313" key="2">
    <source>
        <dbReference type="EMBL" id="UFX99717.1"/>
    </source>
</evidence>
<proteinExistence type="predicted"/>
<gene>
    <name evidence="2" type="ORF">Mb0043</name>
</gene>
<organism evidence="2">
    <name type="scientific">Megavirus baoshan</name>
    <dbReference type="NCBI Taxonomy" id="2496520"/>
    <lineage>
        <taxon>Viruses</taxon>
        <taxon>Varidnaviria</taxon>
        <taxon>Bamfordvirae</taxon>
        <taxon>Nucleocytoviricota</taxon>
        <taxon>Megaviricetes</taxon>
        <taxon>Imitervirales</taxon>
        <taxon>Mimiviridae</taxon>
        <taxon>Megamimivirinae</taxon>
        <taxon>Megavirus</taxon>
        <taxon>Megavirus baoshanense</taxon>
    </lineage>
</organism>
<accession>A0A8K1W859</accession>
<name>A0A8K1W859_9VIRU</name>
<sequence>MSSQTISPSQRRAYENTFSDLNKVTRDQRDQMSPETYLSFCKEYKKLHYILWPSSTLCIPNRMDPKKRQERNKEYEQRRLANLASGLHCD</sequence>
<feature type="compositionally biased region" description="Polar residues" evidence="1">
    <location>
        <begin position="1"/>
        <end position="22"/>
    </location>
</feature>
<evidence type="ECO:0000256" key="1">
    <source>
        <dbReference type="SAM" id="MobiDB-lite"/>
    </source>
</evidence>
<dbReference type="EMBL" id="MH046811">
    <property type="protein sequence ID" value="UFX99717.1"/>
    <property type="molecule type" value="Genomic_DNA"/>
</dbReference>
<feature type="region of interest" description="Disordered" evidence="1">
    <location>
        <begin position="1"/>
        <end position="31"/>
    </location>
</feature>